<keyword evidence="1" id="KW-0732">Signal</keyword>
<feature type="signal peptide" evidence="1">
    <location>
        <begin position="1"/>
        <end position="18"/>
    </location>
</feature>
<accession>A0A059FGB0</accession>
<dbReference type="eggNOG" id="COG3577">
    <property type="taxonomic scope" value="Bacteria"/>
</dbReference>
<dbReference type="InterPro" id="IPR021109">
    <property type="entry name" value="Peptidase_aspartic_dom_sf"/>
</dbReference>
<reference evidence="3 4" key="1">
    <citation type="journal article" date="2014" name="Antonie Van Leeuwenhoek">
        <title>Hyphomonas beringensis sp. nov. and Hyphomonas chukchiensis sp. nov., isolated from surface seawater of the Bering Sea and Chukchi Sea.</title>
        <authorList>
            <person name="Li C."/>
            <person name="Lai Q."/>
            <person name="Li G."/>
            <person name="Dong C."/>
            <person name="Wang J."/>
            <person name="Liao Y."/>
            <person name="Shao Z."/>
        </authorList>
    </citation>
    <scope>NUCLEOTIDE SEQUENCE [LARGE SCALE GENOMIC DNA]</scope>
    <source>
        <strain evidence="3 4">VP2</strain>
    </source>
</reference>
<feature type="chain" id="PRO_5001577354" description="PDZ domain-containing protein" evidence="1">
    <location>
        <begin position="19"/>
        <end position="404"/>
    </location>
</feature>
<organism evidence="3 4">
    <name type="scientific">Hyphomonas jannaschiana VP2</name>
    <dbReference type="NCBI Taxonomy" id="1280952"/>
    <lineage>
        <taxon>Bacteria</taxon>
        <taxon>Pseudomonadati</taxon>
        <taxon>Pseudomonadota</taxon>
        <taxon>Alphaproteobacteria</taxon>
        <taxon>Hyphomonadales</taxon>
        <taxon>Hyphomonadaceae</taxon>
        <taxon>Hyphomonas</taxon>
    </lineage>
</organism>
<sequence length="404" mass="43015">MRFYILFAAAMLFVPAEAQTSPDIASVLTAPVGIERREDVTSVPLRPHMGKVAIMASLNGAEREFVFDTGSPSMISRALADELGLELVGQNRGRDANGAEVVTDVAIVDRLDIGGISFRSVPVLIHDFTAVDPDGCFIRDGVIGSEIFPGSAWRMDAGRQVLEIAGDAALLMPEDGAEPPVAGPLEDFGYPHAPVFRYSIGGFEDRGLFDTGSSDSVTLFSQAAGNRQVKKAMVRGTLRTGRGSEGISAGGAGEETDLARFDLEGMKIGEVDLGRQSGTLRQVPPSLLGLGILDNYRVTLDYPGGRILFELREEPARGRVHPGYALQETADGVRVLQLYKGSAAAKAGLKLHDEVVAIDGQPLTGAQDPCVTARWLAEGRPAETARTLTIRRSGKAIEIKISGD</sequence>
<dbReference type="Gene3D" id="2.40.70.10">
    <property type="entry name" value="Acid Proteases"/>
    <property type="match status" value="1"/>
</dbReference>
<proteinExistence type="predicted"/>
<protein>
    <recommendedName>
        <fullName evidence="2">PDZ domain-containing protein</fullName>
    </recommendedName>
</protein>
<gene>
    <name evidence="3" type="ORF">HJA_05462</name>
</gene>
<evidence type="ECO:0000259" key="2">
    <source>
        <dbReference type="PROSITE" id="PS50106"/>
    </source>
</evidence>
<dbReference type="STRING" id="1280952.HJA_05462"/>
<dbReference type="InterPro" id="IPR034122">
    <property type="entry name" value="Retropepsin-like_bacterial"/>
</dbReference>
<dbReference type="SMART" id="SM00228">
    <property type="entry name" value="PDZ"/>
    <property type="match status" value="1"/>
</dbReference>
<feature type="domain" description="PDZ" evidence="2">
    <location>
        <begin position="308"/>
        <end position="365"/>
    </location>
</feature>
<name>A0A059FGB0_9PROT</name>
<dbReference type="PATRIC" id="fig|1280952.3.peg.1085"/>
<evidence type="ECO:0000256" key="1">
    <source>
        <dbReference type="SAM" id="SignalP"/>
    </source>
</evidence>
<evidence type="ECO:0000313" key="3">
    <source>
        <dbReference type="EMBL" id="KCZ89674.1"/>
    </source>
</evidence>
<dbReference type="PROSITE" id="PS50106">
    <property type="entry name" value="PDZ"/>
    <property type="match status" value="1"/>
</dbReference>
<dbReference type="Proteomes" id="UP000024816">
    <property type="component" value="Unassembled WGS sequence"/>
</dbReference>
<dbReference type="Pfam" id="PF13650">
    <property type="entry name" value="Asp_protease_2"/>
    <property type="match status" value="1"/>
</dbReference>
<dbReference type="RefSeq" id="WP_035579291.1">
    <property type="nucleotide sequence ID" value="NZ_ARYJ01000003.1"/>
</dbReference>
<dbReference type="SUPFAM" id="SSF50156">
    <property type="entry name" value="PDZ domain-like"/>
    <property type="match status" value="1"/>
</dbReference>
<dbReference type="Gene3D" id="2.30.42.10">
    <property type="match status" value="1"/>
</dbReference>
<dbReference type="EMBL" id="ARYJ01000003">
    <property type="protein sequence ID" value="KCZ89674.1"/>
    <property type="molecule type" value="Genomic_DNA"/>
</dbReference>
<dbReference type="CDD" id="cd05483">
    <property type="entry name" value="retropepsin_like_bacteria"/>
    <property type="match status" value="1"/>
</dbReference>
<keyword evidence="4" id="KW-1185">Reference proteome</keyword>
<dbReference type="AlphaFoldDB" id="A0A059FGB0"/>
<dbReference type="InterPro" id="IPR001478">
    <property type="entry name" value="PDZ"/>
</dbReference>
<dbReference type="InterPro" id="IPR036034">
    <property type="entry name" value="PDZ_sf"/>
</dbReference>
<dbReference type="OrthoDB" id="5580718at2"/>
<comment type="caution">
    <text evidence="3">The sequence shown here is derived from an EMBL/GenBank/DDBJ whole genome shotgun (WGS) entry which is preliminary data.</text>
</comment>
<evidence type="ECO:0000313" key="4">
    <source>
        <dbReference type="Proteomes" id="UP000024816"/>
    </source>
</evidence>